<dbReference type="Gene3D" id="1.10.443.10">
    <property type="entry name" value="Intergrase catalytic core"/>
    <property type="match status" value="1"/>
</dbReference>
<dbReference type="PANTHER" id="PTHR30349">
    <property type="entry name" value="PHAGE INTEGRASE-RELATED"/>
    <property type="match status" value="1"/>
</dbReference>
<dbReference type="Pfam" id="PF00589">
    <property type="entry name" value="Phage_integrase"/>
    <property type="match status" value="1"/>
</dbReference>
<name>A0ABP5TH43_9ACTN</name>
<sequence length="244" mass="27350">MLRSMLSHAMREEVVSRNVARLVQVAAPDPEEIQPWTDGEARQFLNAAREHRWYALFAMALGTGLRKAELLGLRWADIDLDRRQLRVTQTLQRVRGQGVIAGPPKSRSSRRSITMPDLVVRALRRHRAIQRAEREAAGTDWHDTGLVFTTATGRHVEARNLSTTYERLIRRAEIRPIRFHDLRHTCATLLLLAGVSPRVVMEILGHSQIAVTMNTYGHVLPAMQQEAAGRMDDALGGSGESAAN</sequence>
<gene>
    <name evidence="3" type="ORF">GCM10010170_043440</name>
</gene>
<dbReference type="InterPro" id="IPR013762">
    <property type="entry name" value="Integrase-like_cat_sf"/>
</dbReference>
<dbReference type="InterPro" id="IPR002104">
    <property type="entry name" value="Integrase_catalytic"/>
</dbReference>
<dbReference type="EMBL" id="BAAARV010000032">
    <property type="protein sequence ID" value="GAA2352513.1"/>
    <property type="molecule type" value="Genomic_DNA"/>
</dbReference>
<comment type="caution">
    <text evidence="3">The sequence shown here is derived from an EMBL/GenBank/DDBJ whole genome shotgun (WGS) entry which is preliminary data.</text>
</comment>
<organism evidence="3 4">
    <name type="scientific">Dactylosporangium salmoneum</name>
    <dbReference type="NCBI Taxonomy" id="53361"/>
    <lineage>
        <taxon>Bacteria</taxon>
        <taxon>Bacillati</taxon>
        <taxon>Actinomycetota</taxon>
        <taxon>Actinomycetes</taxon>
        <taxon>Micromonosporales</taxon>
        <taxon>Micromonosporaceae</taxon>
        <taxon>Dactylosporangium</taxon>
    </lineage>
</organism>
<dbReference type="RefSeq" id="WP_344614273.1">
    <property type="nucleotide sequence ID" value="NZ_BAAARV010000032.1"/>
</dbReference>
<proteinExistence type="predicted"/>
<keyword evidence="1" id="KW-0233">DNA recombination</keyword>
<dbReference type="PROSITE" id="PS51898">
    <property type="entry name" value="TYR_RECOMBINASE"/>
    <property type="match status" value="1"/>
</dbReference>
<evidence type="ECO:0000313" key="3">
    <source>
        <dbReference type="EMBL" id="GAA2352513.1"/>
    </source>
</evidence>
<dbReference type="CDD" id="cd01189">
    <property type="entry name" value="INT_ICEBs1_C_like"/>
    <property type="match status" value="1"/>
</dbReference>
<accession>A0ABP5TH43</accession>
<evidence type="ECO:0000256" key="1">
    <source>
        <dbReference type="ARBA" id="ARBA00023172"/>
    </source>
</evidence>
<protein>
    <recommendedName>
        <fullName evidence="2">Tyr recombinase domain-containing protein</fullName>
    </recommendedName>
</protein>
<keyword evidence="4" id="KW-1185">Reference proteome</keyword>
<dbReference type="Proteomes" id="UP001501444">
    <property type="component" value="Unassembled WGS sequence"/>
</dbReference>
<dbReference type="SUPFAM" id="SSF56349">
    <property type="entry name" value="DNA breaking-rejoining enzymes"/>
    <property type="match status" value="1"/>
</dbReference>
<feature type="domain" description="Tyr recombinase" evidence="2">
    <location>
        <begin position="31"/>
        <end position="229"/>
    </location>
</feature>
<evidence type="ECO:0000259" key="2">
    <source>
        <dbReference type="PROSITE" id="PS51898"/>
    </source>
</evidence>
<dbReference type="InterPro" id="IPR050090">
    <property type="entry name" value="Tyrosine_recombinase_XerCD"/>
</dbReference>
<dbReference type="InterPro" id="IPR011010">
    <property type="entry name" value="DNA_brk_join_enz"/>
</dbReference>
<reference evidence="4" key="1">
    <citation type="journal article" date="2019" name="Int. J. Syst. Evol. Microbiol.">
        <title>The Global Catalogue of Microorganisms (GCM) 10K type strain sequencing project: providing services to taxonomists for standard genome sequencing and annotation.</title>
        <authorList>
            <consortium name="The Broad Institute Genomics Platform"/>
            <consortium name="The Broad Institute Genome Sequencing Center for Infectious Disease"/>
            <person name="Wu L."/>
            <person name="Ma J."/>
        </authorList>
    </citation>
    <scope>NUCLEOTIDE SEQUENCE [LARGE SCALE GENOMIC DNA]</scope>
    <source>
        <strain evidence="4">JCM 3272</strain>
    </source>
</reference>
<evidence type="ECO:0000313" key="4">
    <source>
        <dbReference type="Proteomes" id="UP001501444"/>
    </source>
</evidence>
<dbReference type="PANTHER" id="PTHR30349:SF91">
    <property type="entry name" value="INTA PROTEIN"/>
    <property type="match status" value="1"/>
</dbReference>